<evidence type="ECO:0000256" key="1">
    <source>
        <dbReference type="SAM" id="Phobius"/>
    </source>
</evidence>
<dbReference type="STRING" id="293826.Amet_3251"/>
<dbReference type="OrthoDB" id="1734233at2"/>
<dbReference type="InterPro" id="IPR026268">
    <property type="entry name" value="RseC"/>
</dbReference>
<keyword evidence="1" id="KW-0472">Membrane</keyword>
<dbReference type="HOGENOM" id="CLU_124911_2_0_9"/>
<dbReference type="KEGG" id="amt:Amet_3251"/>
<dbReference type="PANTHER" id="PTHR35867:SF1">
    <property type="entry name" value="PROTEIN RSEC"/>
    <property type="match status" value="1"/>
</dbReference>
<gene>
    <name evidence="2" type="ordered locus">Amet_3251</name>
</gene>
<reference evidence="3" key="1">
    <citation type="journal article" date="2016" name="Genome Announc.">
        <title>Complete genome sequence of Alkaliphilus metalliredigens strain QYMF, an alkaliphilic and metal-reducing bacterium isolated from borax-contaminated leachate ponds.</title>
        <authorList>
            <person name="Hwang C."/>
            <person name="Copeland A."/>
            <person name="Lucas S."/>
            <person name="Lapidus A."/>
            <person name="Barry K."/>
            <person name="Detter J.C."/>
            <person name="Glavina Del Rio T."/>
            <person name="Hammon N."/>
            <person name="Israni S."/>
            <person name="Dalin E."/>
            <person name="Tice H."/>
            <person name="Pitluck S."/>
            <person name="Chertkov O."/>
            <person name="Brettin T."/>
            <person name="Bruce D."/>
            <person name="Han C."/>
            <person name="Schmutz J."/>
            <person name="Larimer F."/>
            <person name="Land M.L."/>
            <person name="Hauser L."/>
            <person name="Kyrpides N."/>
            <person name="Mikhailova N."/>
            <person name="Ye Q."/>
            <person name="Zhou J."/>
            <person name="Richardson P."/>
            <person name="Fields M.W."/>
        </authorList>
    </citation>
    <scope>NUCLEOTIDE SEQUENCE [LARGE SCALE GENOMIC DNA]</scope>
    <source>
        <strain evidence="3">QYMF</strain>
    </source>
</reference>
<keyword evidence="1" id="KW-0812">Transmembrane</keyword>
<proteinExistence type="predicted"/>
<dbReference type="InterPro" id="IPR007359">
    <property type="entry name" value="SigmaE_reg_RseC_MucC"/>
</dbReference>
<keyword evidence="3" id="KW-1185">Reference proteome</keyword>
<dbReference type="eggNOG" id="COG3086">
    <property type="taxonomic scope" value="Bacteria"/>
</dbReference>
<dbReference type="EMBL" id="CP000724">
    <property type="protein sequence ID" value="ABR49389.1"/>
    <property type="molecule type" value="Genomic_DNA"/>
</dbReference>
<evidence type="ECO:0000313" key="2">
    <source>
        <dbReference type="EMBL" id="ABR49389.1"/>
    </source>
</evidence>
<sequence length="142" mass="15518">MEKIGVVKEVGEGIATIEIQRVSACGESCASCKGGCTPTATYVKATNEVGAQVGQYVKLNMENKKVLKAAFLVYMVPLIGMIFGIGLGIWIGELLSYEGMEELIGIGVGFIFLILAYFGINRIDKRIRDKNEMRIEITSVIY</sequence>
<dbReference type="Pfam" id="PF04246">
    <property type="entry name" value="RseC_MucC"/>
    <property type="match status" value="1"/>
</dbReference>
<feature type="transmembrane region" description="Helical" evidence="1">
    <location>
        <begin position="71"/>
        <end position="91"/>
    </location>
</feature>
<dbReference type="Proteomes" id="UP000001572">
    <property type="component" value="Chromosome"/>
</dbReference>
<accession>A6TT71</accession>
<dbReference type="RefSeq" id="WP_012064354.1">
    <property type="nucleotide sequence ID" value="NC_009633.1"/>
</dbReference>
<dbReference type="PANTHER" id="PTHR35867">
    <property type="entry name" value="PROTEIN RSEC"/>
    <property type="match status" value="1"/>
</dbReference>
<name>A6TT71_ALKMQ</name>
<dbReference type="PIRSF" id="PIRSF004923">
    <property type="entry name" value="RseC"/>
    <property type="match status" value="1"/>
</dbReference>
<feature type="transmembrane region" description="Helical" evidence="1">
    <location>
        <begin position="103"/>
        <end position="120"/>
    </location>
</feature>
<keyword evidence="1" id="KW-1133">Transmembrane helix</keyword>
<protein>
    <submittedName>
        <fullName evidence="2">Positive regulator of sigma E, RseC/MucC</fullName>
    </submittedName>
</protein>
<dbReference type="AlphaFoldDB" id="A6TT71"/>
<organism evidence="2 3">
    <name type="scientific">Alkaliphilus metalliredigens (strain QYMF)</name>
    <dbReference type="NCBI Taxonomy" id="293826"/>
    <lineage>
        <taxon>Bacteria</taxon>
        <taxon>Bacillati</taxon>
        <taxon>Bacillota</taxon>
        <taxon>Clostridia</taxon>
        <taxon>Peptostreptococcales</taxon>
        <taxon>Natronincolaceae</taxon>
        <taxon>Alkaliphilus</taxon>
    </lineage>
</organism>
<evidence type="ECO:0000313" key="3">
    <source>
        <dbReference type="Proteomes" id="UP000001572"/>
    </source>
</evidence>